<dbReference type="PROSITE" id="PS50006">
    <property type="entry name" value="FHA_DOMAIN"/>
    <property type="match status" value="1"/>
</dbReference>
<feature type="region of interest" description="Disordered" evidence="12">
    <location>
        <begin position="1"/>
        <end position="229"/>
    </location>
</feature>
<reference evidence="15" key="1">
    <citation type="submission" date="2025-08" db="UniProtKB">
        <authorList>
            <consortium name="RefSeq"/>
        </authorList>
    </citation>
    <scope>IDENTIFICATION</scope>
    <source>
        <tissue evidence="15">Total insect</tissue>
    </source>
</reference>
<accession>A0A6P9A6N2</accession>
<protein>
    <submittedName>
        <fullName evidence="15">Smad nuclear-interacting protein 1</fullName>
    </submittedName>
</protein>
<evidence type="ECO:0000256" key="5">
    <source>
        <dbReference type="ARBA" id="ARBA00022728"/>
    </source>
</evidence>
<evidence type="ECO:0000256" key="9">
    <source>
        <dbReference type="ARBA" id="ARBA00023187"/>
    </source>
</evidence>
<dbReference type="Proteomes" id="UP000515158">
    <property type="component" value="Unplaced"/>
</dbReference>
<comment type="subcellular location">
    <subcellularLocation>
        <location evidence="1">Nucleus</location>
    </subcellularLocation>
</comment>
<evidence type="ECO:0000259" key="13">
    <source>
        <dbReference type="PROSITE" id="PS50006"/>
    </source>
</evidence>
<dbReference type="AlphaFoldDB" id="A0A6P9A6N2"/>
<feature type="compositionally biased region" description="Basic residues" evidence="12">
    <location>
        <begin position="169"/>
        <end position="188"/>
    </location>
</feature>
<evidence type="ECO:0000256" key="7">
    <source>
        <dbReference type="ARBA" id="ARBA00023054"/>
    </source>
</evidence>
<evidence type="ECO:0000256" key="12">
    <source>
        <dbReference type="SAM" id="MobiDB-lite"/>
    </source>
</evidence>
<evidence type="ECO:0000256" key="4">
    <source>
        <dbReference type="ARBA" id="ARBA00022664"/>
    </source>
</evidence>
<feature type="compositionally biased region" description="Basic and acidic residues" evidence="12">
    <location>
        <begin position="147"/>
        <end position="168"/>
    </location>
</feature>
<dbReference type="CDD" id="cd22718">
    <property type="entry name" value="FHA_SNIP1"/>
    <property type="match status" value="1"/>
</dbReference>
<evidence type="ECO:0000256" key="8">
    <source>
        <dbReference type="ARBA" id="ARBA00023158"/>
    </source>
</evidence>
<name>A0A6P9A6N2_THRPL</name>
<proteinExistence type="predicted"/>
<dbReference type="InterPro" id="IPR000253">
    <property type="entry name" value="FHA_dom"/>
</dbReference>
<dbReference type="InterPro" id="IPR008984">
    <property type="entry name" value="SMAD_FHA_dom_sf"/>
</dbReference>
<keyword evidence="2" id="KW-1017">Isopeptide bond</keyword>
<feature type="compositionally biased region" description="Basic and acidic residues" evidence="12">
    <location>
        <begin position="200"/>
        <end position="220"/>
    </location>
</feature>
<dbReference type="Gene3D" id="2.60.200.20">
    <property type="match status" value="1"/>
</dbReference>
<evidence type="ECO:0000256" key="2">
    <source>
        <dbReference type="ARBA" id="ARBA00022499"/>
    </source>
</evidence>
<dbReference type="GO" id="GO:0031047">
    <property type="term" value="P:regulatory ncRNA-mediated gene silencing"/>
    <property type="evidence" value="ECO:0007669"/>
    <property type="project" value="UniProtKB-KW"/>
</dbReference>
<dbReference type="RefSeq" id="XP_034253572.1">
    <property type="nucleotide sequence ID" value="XM_034397681.1"/>
</dbReference>
<evidence type="ECO:0000313" key="14">
    <source>
        <dbReference type="Proteomes" id="UP000515158"/>
    </source>
</evidence>
<keyword evidence="4" id="KW-0507">mRNA processing</keyword>
<gene>
    <name evidence="15" type="primary">LOC117652624</name>
</gene>
<evidence type="ECO:0000256" key="11">
    <source>
        <dbReference type="ARBA" id="ARBA00055964"/>
    </source>
</evidence>
<dbReference type="GO" id="GO:0006397">
    <property type="term" value="P:mRNA processing"/>
    <property type="evidence" value="ECO:0007669"/>
    <property type="project" value="UniProtKB-KW"/>
</dbReference>
<keyword evidence="10" id="KW-0539">Nucleus</keyword>
<feature type="domain" description="FHA" evidence="13">
    <location>
        <begin position="277"/>
        <end position="340"/>
    </location>
</feature>
<dbReference type="GO" id="GO:0008380">
    <property type="term" value="P:RNA splicing"/>
    <property type="evidence" value="ECO:0007669"/>
    <property type="project" value="UniProtKB-KW"/>
</dbReference>
<feature type="compositionally biased region" description="Basic residues" evidence="12">
    <location>
        <begin position="1"/>
        <end position="13"/>
    </location>
</feature>
<keyword evidence="8" id="KW-0943">RNA-mediated gene silencing</keyword>
<dbReference type="SMART" id="SM00240">
    <property type="entry name" value="FHA"/>
    <property type="match status" value="1"/>
</dbReference>
<keyword evidence="14" id="KW-1185">Reference proteome</keyword>
<dbReference type="FunFam" id="2.60.200.20:FF:000008">
    <property type="entry name" value="smad nuclear-interacting protein 1"/>
    <property type="match status" value="1"/>
</dbReference>
<dbReference type="Pfam" id="PF00498">
    <property type="entry name" value="FHA"/>
    <property type="match status" value="1"/>
</dbReference>
<keyword evidence="3" id="KW-0597">Phosphoprotein</keyword>
<dbReference type="PANTHER" id="PTHR23308">
    <property type="entry name" value="NUCLEAR INHIBITOR OF PROTEIN PHOSPHATASE-1"/>
    <property type="match status" value="1"/>
</dbReference>
<evidence type="ECO:0000256" key="1">
    <source>
        <dbReference type="ARBA" id="ARBA00004123"/>
    </source>
</evidence>
<keyword evidence="7" id="KW-0175">Coiled coil</keyword>
<dbReference type="SUPFAM" id="SSF49879">
    <property type="entry name" value="SMAD/FHA domain"/>
    <property type="match status" value="1"/>
</dbReference>
<evidence type="ECO:0000313" key="15">
    <source>
        <dbReference type="RefSeq" id="XP_034253572.1"/>
    </source>
</evidence>
<evidence type="ECO:0000256" key="3">
    <source>
        <dbReference type="ARBA" id="ARBA00022553"/>
    </source>
</evidence>
<dbReference type="GeneID" id="117652624"/>
<feature type="compositionally biased region" description="Basic and acidic residues" evidence="12">
    <location>
        <begin position="14"/>
        <end position="43"/>
    </location>
</feature>
<feature type="compositionally biased region" description="Basic and acidic residues" evidence="12">
    <location>
        <begin position="57"/>
        <end position="136"/>
    </location>
</feature>
<keyword evidence="5" id="KW-0747">Spliceosome</keyword>
<keyword evidence="6" id="KW-0832">Ubl conjugation</keyword>
<dbReference type="KEGG" id="tpal:117652624"/>
<feature type="compositionally biased region" description="Basic residues" evidence="12">
    <location>
        <begin position="44"/>
        <end position="56"/>
    </location>
</feature>
<organism evidence="15">
    <name type="scientific">Thrips palmi</name>
    <name type="common">Melon thrips</name>
    <dbReference type="NCBI Taxonomy" id="161013"/>
    <lineage>
        <taxon>Eukaryota</taxon>
        <taxon>Metazoa</taxon>
        <taxon>Ecdysozoa</taxon>
        <taxon>Arthropoda</taxon>
        <taxon>Hexapoda</taxon>
        <taxon>Insecta</taxon>
        <taxon>Pterygota</taxon>
        <taxon>Neoptera</taxon>
        <taxon>Paraneoptera</taxon>
        <taxon>Thysanoptera</taxon>
        <taxon>Terebrantia</taxon>
        <taxon>Thripoidea</taxon>
        <taxon>Thripidae</taxon>
        <taxon>Thrips</taxon>
    </lineage>
</organism>
<keyword evidence="9" id="KW-0508">mRNA splicing</keyword>
<evidence type="ECO:0000256" key="10">
    <source>
        <dbReference type="ARBA" id="ARBA00023242"/>
    </source>
</evidence>
<dbReference type="FunCoup" id="A0A6P9A6N2">
    <property type="interactions" value="371"/>
</dbReference>
<sequence length="380" mass="44640">MKEHGHKKHRRGSRDRYIEDDVPSKVPKREPGSPSELREDQDRHRRKPDHHDRHRHSMEDPNKSSRNRDDRDRDRDNNRDRDHTRDRDHNRDRDRHRDRKHEGNVKIKDEPLDSDDAQGREGPSRSKWDDEEERNRNRGLGRGSGRNSEERDSRGTRGFRPDFHENRGGRGRGRGRGGRGGRGGHSRFPKSEEDTSNYEWGKKTEDGGNKPLPPEERDKPNFGLSGKLTEDTNTYKGVVIKYSEPPEARVPKRRWRLYPFKGEEALKVLYIHRASAFLLGRERKVVDIPLDHPSCSKQHAALQFRLVQFDRDNGTVGKRIRPYIIDLDSANGTFVNNNKIDPRKYVELLERDVLKFGYSSREYVLLHEQSKDEDEDDNME</sequence>
<dbReference type="GO" id="GO:0005681">
    <property type="term" value="C:spliceosomal complex"/>
    <property type="evidence" value="ECO:0007669"/>
    <property type="project" value="UniProtKB-KW"/>
</dbReference>
<comment type="function">
    <text evidence="11">Required for pre-mRNA splicing as component of the spliceosome. As a component of the minor spliceosome, involved in the splicing of U12-type introns in pre-mRNAs. Down-regulates NF-kappa-B signaling by competing with RELA for CREBBP/EP300 binding. Involved in the microRNA (miRNA) biogenesis. May be involved in cyclin-D1/CCND1 mRNA stability through the SNARP complex which associates with both the 3'end of the CCND1 gene and its mRNA.</text>
</comment>
<dbReference type="InParanoid" id="A0A6P9A6N2"/>
<evidence type="ECO:0000256" key="6">
    <source>
        <dbReference type="ARBA" id="ARBA00022843"/>
    </source>
</evidence>
<dbReference type="OrthoDB" id="444265at2759"/>
<dbReference type="InterPro" id="IPR050923">
    <property type="entry name" value="Cell_Proc_Reg/RNA_Proc"/>
</dbReference>